<proteinExistence type="predicted"/>
<evidence type="ECO:0000313" key="1">
    <source>
        <dbReference type="EMBL" id="EKB26641.1"/>
    </source>
</evidence>
<dbReference type="Proteomes" id="UP000005149">
    <property type="component" value="Unassembled WGS sequence"/>
</dbReference>
<organism evidence="1 2">
    <name type="scientific">Aeromonas dhakensis</name>
    <dbReference type="NCBI Taxonomy" id="196024"/>
    <lineage>
        <taxon>Bacteria</taxon>
        <taxon>Pseudomonadati</taxon>
        <taxon>Pseudomonadota</taxon>
        <taxon>Gammaproteobacteria</taxon>
        <taxon>Aeromonadales</taxon>
        <taxon>Aeromonadaceae</taxon>
        <taxon>Aeromonas</taxon>
    </lineage>
</organism>
<comment type="caution">
    <text evidence="1">The sequence shown here is derived from an EMBL/GenBank/DDBJ whole genome shotgun (WGS) entry which is preliminary data.</text>
</comment>
<evidence type="ECO:0000313" key="2">
    <source>
        <dbReference type="Proteomes" id="UP000005149"/>
    </source>
</evidence>
<dbReference type="HOGENOM" id="CLU_220405_0_0_6"/>
<reference evidence="1 2" key="1">
    <citation type="submission" date="2012-06" db="EMBL/GenBank/DDBJ databases">
        <title>The Genome Sequence of Aeromonas hydrophila SSU.</title>
        <authorList>
            <consortium name="The Broad Institute Genome Sequencing Platform"/>
            <person name="Earl A."/>
            <person name="Ward D."/>
            <person name="Feldgarden M."/>
            <person name="Gevers D."/>
            <person name="Chopra A."/>
            <person name="Walker B."/>
            <person name="Young S.K."/>
            <person name="Zeng Q."/>
            <person name="Gargeya S."/>
            <person name="Fitzgerald M."/>
            <person name="Haas B."/>
            <person name="Abouelleil A."/>
            <person name="Alvarado L."/>
            <person name="Arachchi H.M."/>
            <person name="Berlin A.M."/>
            <person name="Chapman S.B."/>
            <person name="Goldberg J."/>
            <person name="Griggs A."/>
            <person name="Gujja S."/>
            <person name="Hansen M."/>
            <person name="Howarth C."/>
            <person name="Imamovic A."/>
            <person name="Larimer J."/>
            <person name="McCowan C."/>
            <person name="Montmayeur A."/>
            <person name="Murphy C."/>
            <person name="Neiman D."/>
            <person name="Pearson M."/>
            <person name="Priest M."/>
            <person name="Roberts A."/>
            <person name="Saif S."/>
            <person name="Shea T."/>
            <person name="Sisk P."/>
            <person name="Sykes S."/>
            <person name="Wortman J."/>
            <person name="Nusbaum C."/>
            <person name="Birren B."/>
        </authorList>
    </citation>
    <scope>NUCLEOTIDE SEQUENCE [LARGE SCALE GENOMIC DNA]</scope>
    <source>
        <strain evidence="1 2">SSU</strain>
    </source>
</reference>
<gene>
    <name evidence="1" type="ORF">HMPREF1171_03341</name>
</gene>
<keyword evidence="2" id="KW-1185">Reference proteome</keyword>
<sequence length="37" mass="3980">MMKLACQLNDILPGTGVCALLEGRQHLSVPLDVEVQS</sequence>
<accession>K1J897</accession>
<dbReference type="AlphaFoldDB" id="K1J897"/>
<protein>
    <recommendedName>
        <fullName evidence="3">Nitrite reductase small subunit</fullName>
    </recommendedName>
</protein>
<evidence type="ECO:0008006" key="3">
    <source>
        <dbReference type="Google" id="ProtNLM"/>
    </source>
</evidence>
<name>K1J897_9GAMM</name>
<dbReference type="EMBL" id="AGWR01000032">
    <property type="protein sequence ID" value="EKB26641.1"/>
    <property type="molecule type" value="Genomic_DNA"/>
</dbReference>
<dbReference type="PROSITE" id="PS51300">
    <property type="entry name" value="NIRD"/>
    <property type="match status" value="1"/>
</dbReference>
<dbReference type="PATRIC" id="fig|1073377.4.peg.3401"/>